<evidence type="ECO:0000313" key="1">
    <source>
        <dbReference type="EMBL" id="PGH34662.1"/>
    </source>
</evidence>
<name>A0A2B7ZNS3_9EURO</name>
<gene>
    <name evidence="1" type="ORF">GX50_02552</name>
</gene>
<protein>
    <submittedName>
        <fullName evidence="1">Uncharacterized protein</fullName>
    </submittedName>
</protein>
<evidence type="ECO:0000313" key="2">
    <source>
        <dbReference type="Proteomes" id="UP000226031"/>
    </source>
</evidence>
<dbReference type="EMBL" id="PDND01000036">
    <property type="protein sequence ID" value="PGH34662.1"/>
    <property type="molecule type" value="Genomic_DNA"/>
</dbReference>
<proteinExistence type="predicted"/>
<dbReference type="Proteomes" id="UP000226031">
    <property type="component" value="Unassembled WGS sequence"/>
</dbReference>
<dbReference type="AlphaFoldDB" id="A0A2B7ZNS3"/>
<comment type="caution">
    <text evidence="1">The sequence shown here is derived from an EMBL/GenBank/DDBJ whole genome shotgun (WGS) entry which is preliminary data.</text>
</comment>
<reference evidence="1 2" key="1">
    <citation type="submission" date="2017-10" db="EMBL/GenBank/DDBJ databases">
        <title>Comparative genomics in systemic dimorphic fungi from Ajellomycetaceae.</title>
        <authorList>
            <person name="Munoz J.F."/>
            <person name="Mcewen J.G."/>
            <person name="Clay O.K."/>
            <person name="Cuomo C.A."/>
        </authorList>
    </citation>
    <scope>NUCLEOTIDE SEQUENCE [LARGE SCALE GENOMIC DNA]</scope>
    <source>
        <strain evidence="1 2">UAMH4076</strain>
    </source>
</reference>
<accession>A0A2B7ZNS3</accession>
<keyword evidence="2" id="KW-1185">Reference proteome</keyword>
<organism evidence="1 2">
    <name type="scientific">[Emmonsia] crescens</name>
    <dbReference type="NCBI Taxonomy" id="73230"/>
    <lineage>
        <taxon>Eukaryota</taxon>
        <taxon>Fungi</taxon>
        <taxon>Dikarya</taxon>
        <taxon>Ascomycota</taxon>
        <taxon>Pezizomycotina</taxon>
        <taxon>Eurotiomycetes</taxon>
        <taxon>Eurotiomycetidae</taxon>
        <taxon>Onygenales</taxon>
        <taxon>Ajellomycetaceae</taxon>
        <taxon>Emergomyces</taxon>
    </lineage>
</organism>
<sequence>MVSTTNLICVDLGPCYPSFGLVDVLLSRLKLINKRIIAKENDGMHGKALLSTRQDFLGSGRLNGEGWDGMGWGEAGCWNYPHAVKAYGQVNTTAARGIAKGDKNLFHQILRSLEVLCCRRYEDGMPRTLPSIWSLFVDTHIPELLYTYGHQAVRNTHEI</sequence>